<protein>
    <submittedName>
        <fullName evidence="2 3">Uncharacterized protein LOC111110556</fullName>
    </submittedName>
</protein>
<evidence type="ECO:0000313" key="2">
    <source>
        <dbReference type="RefSeq" id="XP_022302813.1"/>
    </source>
</evidence>
<evidence type="ECO:0000313" key="3">
    <source>
        <dbReference type="RefSeq" id="XP_022302814.1"/>
    </source>
</evidence>
<name>A0A8B8BJ05_CRAVI</name>
<dbReference type="KEGG" id="cvn:111110556"/>
<accession>A0A8B8BJ05</accession>
<dbReference type="RefSeq" id="XP_022302813.1">
    <property type="nucleotide sequence ID" value="XM_022447105.1"/>
</dbReference>
<sequence>MFSNIPMENIRQTCGSTQTPFIFRGAFTNMSFENRSGEGISFDVEVSGIQNQSSGLILFQFGVSKGSIEKQYTPSNVSHDSFGWMLTVMNPTKVALKSTEGRIANYYISVLDKHSFYYAVEIEHNGTIVLKTKDKDEMPYTILDETKYIISKRQIGYAKVCHSSTANVKIKLTKNNVSFNRSTLYPNVYIADNNRTISNYPQPSFKKQILTRKHATQDIMLLHCNLECVYVLNFRVDAPKAQNVFSLVLTNSKSLTATDYFRDTLLTYGQCSNFRTDKSFCFMVRRNNQKTSSFQMPPDELHSIIIMLNRKQKSALS</sequence>
<dbReference type="AlphaFoldDB" id="A0A8B8BJ05"/>
<proteinExistence type="predicted"/>
<dbReference type="RefSeq" id="XP_022302814.1">
    <property type="nucleotide sequence ID" value="XM_022447106.1"/>
</dbReference>
<dbReference type="OrthoDB" id="6218988at2759"/>
<keyword evidence="1" id="KW-1185">Reference proteome</keyword>
<reference evidence="2 3" key="1">
    <citation type="submission" date="2025-04" db="UniProtKB">
        <authorList>
            <consortium name="RefSeq"/>
        </authorList>
    </citation>
    <scope>IDENTIFICATION</scope>
    <source>
        <tissue evidence="2 3">Whole sample</tissue>
    </source>
</reference>
<gene>
    <name evidence="2 3" type="primary">LOC111110556</name>
</gene>
<organism evidence="1 3">
    <name type="scientific">Crassostrea virginica</name>
    <name type="common">Eastern oyster</name>
    <dbReference type="NCBI Taxonomy" id="6565"/>
    <lineage>
        <taxon>Eukaryota</taxon>
        <taxon>Metazoa</taxon>
        <taxon>Spiralia</taxon>
        <taxon>Lophotrochozoa</taxon>
        <taxon>Mollusca</taxon>
        <taxon>Bivalvia</taxon>
        <taxon>Autobranchia</taxon>
        <taxon>Pteriomorphia</taxon>
        <taxon>Ostreida</taxon>
        <taxon>Ostreoidea</taxon>
        <taxon>Ostreidae</taxon>
        <taxon>Crassostrea</taxon>
    </lineage>
</organism>
<evidence type="ECO:0000313" key="1">
    <source>
        <dbReference type="Proteomes" id="UP000694844"/>
    </source>
</evidence>
<dbReference type="GeneID" id="111110556"/>
<dbReference type="Proteomes" id="UP000694844">
    <property type="component" value="Chromosome 8"/>
</dbReference>